<gene>
    <name evidence="11" type="primary">LOC110778142</name>
</gene>
<evidence type="ECO:0000256" key="1">
    <source>
        <dbReference type="ARBA" id="ARBA00022669"/>
    </source>
</evidence>
<dbReference type="SUPFAM" id="SSF53955">
    <property type="entry name" value="Lysozyme-like"/>
    <property type="match status" value="1"/>
</dbReference>
<dbReference type="PANTHER" id="PTHR22595">
    <property type="entry name" value="CHITINASE-RELATED"/>
    <property type="match status" value="1"/>
</dbReference>
<feature type="active site" description="Proton donor" evidence="5">
    <location>
        <position position="150"/>
    </location>
</feature>
<dbReference type="GO" id="GO:0005975">
    <property type="term" value="P:carbohydrate metabolic process"/>
    <property type="evidence" value="ECO:0007669"/>
    <property type="project" value="InterPro"/>
</dbReference>
<dbReference type="RefSeq" id="XP_021838396.1">
    <property type="nucleotide sequence ID" value="XM_021982704.2"/>
</dbReference>
<dbReference type="OrthoDB" id="5985073at2759"/>
<dbReference type="KEGG" id="soe:110778142"/>
<dbReference type="GO" id="GO:0050832">
    <property type="term" value="P:defense response to fungus"/>
    <property type="evidence" value="ECO:0000318"/>
    <property type="project" value="GO_Central"/>
</dbReference>
<dbReference type="PIRSF" id="PIRSF001060">
    <property type="entry name" value="Endochitinase"/>
    <property type="match status" value="1"/>
</dbReference>
<feature type="domain" description="Chitin-binding type-1" evidence="9">
    <location>
        <begin position="23"/>
        <end position="66"/>
    </location>
</feature>
<protein>
    <submittedName>
        <fullName evidence="11">Endochitinase</fullName>
    </submittedName>
</protein>
<feature type="disulfide bond" evidence="6 7">
    <location>
        <begin position="41"/>
        <end position="55"/>
    </location>
</feature>
<dbReference type="InterPro" id="IPR000726">
    <property type="entry name" value="Glyco_hydro_19_cat"/>
</dbReference>
<evidence type="ECO:0000256" key="3">
    <source>
        <dbReference type="ARBA" id="ARBA00022821"/>
    </source>
</evidence>
<sequence length="339" mass="37613">MKTKARLVVIGVLILTLVDQGEAEQCGSQVDFKLNCTEGYCCSTSGWCGTSNAYCGEGNCQRQCPVPSPPTPPPPPPPPMPPSPITDIFSEELFEEMLKRRNDPRCRANGFFHYYDFITAATSFPAFCNTGDVQTRKRELAAFFGQTSQETNGGWPSAEDGPYAWGYCFKKEETTNDYCVHSTEWPCVPGKKYYGRGPIQLSYNYNYGQAGDGLKLPLLSDPDLVENEAIIAFKTAIWFWMTPQSPKPSCHDVVTGKWVPTPGDIAAGRVPGYGVTINIINGGLECNIPSPDTRVENRIGYYKRYCDILNVSYGDNLDCYNQKPFNWGTFLSHQGPFSA</sequence>
<feature type="disulfide bond" evidence="6">
    <location>
        <begin position="26"/>
        <end position="42"/>
    </location>
</feature>
<reference evidence="10" key="1">
    <citation type="journal article" date="2021" name="Nat. Commun.">
        <title>Genomic analyses provide insights into spinach domestication and the genetic basis of agronomic traits.</title>
        <authorList>
            <person name="Cai X."/>
            <person name="Sun X."/>
            <person name="Xu C."/>
            <person name="Sun H."/>
            <person name="Wang X."/>
            <person name="Ge C."/>
            <person name="Zhang Z."/>
            <person name="Wang Q."/>
            <person name="Fei Z."/>
            <person name="Jiao C."/>
            <person name="Wang Q."/>
        </authorList>
    </citation>
    <scope>NUCLEOTIDE SEQUENCE [LARGE SCALE GENOMIC DNA]</scope>
    <source>
        <strain evidence="10">cv. Varoflay</strain>
    </source>
</reference>
<comment type="caution">
    <text evidence="7">Lacks conserved residue(s) required for the propagation of feature annotation.</text>
</comment>
<dbReference type="PROSITE" id="PS00774">
    <property type="entry name" value="CHITINASE_19_2"/>
    <property type="match status" value="1"/>
</dbReference>
<proteinExistence type="predicted"/>
<dbReference type="GO" id="GO:0006032">
    <property type="term" value="P:chitin catabolic process"/>
    <property type="evidence" value="ECO:0007669"/>
    <property type="project" value="InterPro"/>
</dbReference>
<accession>A0A9R0HWL9</accession>
<keyword evidence="4 6" id="KW-1015">Disulfide bond</keyword>
<feature type="disulfide bond" evidence="6">
    <location>
        <begin position="179"/>
        <end position="187"/>
    </location>
</feature>
<feature type="disulfide bond" evidence="6 7">
    <location>
        <begin position="36"/>
        <end position="48"/>
    </location>
</feature>
<evidence type="ECO:0000256" key="7">
    <source>
        <dbReference type="PROSITE-ProRule" id="PRU00261"/>
    </source>
</evidence>
<dbReference type="GO" id="GO:0016998">
    <property type="term" value="P:cell wall macromolecule catabolic process"/>
    <property type="evidence" value="ECO:0007669"/>
    <property type="project" value="InterPro"/>
</dbReference>
<organism evidence="10 11">
    <name type="scientific">Spinacia oleracea</name>
    <name type="common">Spinach</name>
    <dbReference type="NCBI Taxonomy" id="3562"/>
    <lineage>
        <taxon>Eukaryota</taxon>
        <taxon>Viridiplantae</taxon>
        <taxon>Streptophyta</taxon>
        <taxon>Embryophyta</taxon>
        <taxon>Tracheophyta</taxon>
        <taxon>Spermatophyta</taxon>
        <taxon>Magnoliopsida</taxon>
        <taxon>eudicotyledons</taxon>
        <taxon>Gunneridae</taxon>
        <taxon>Pentapetalae</taxon>
        <taxon>Caryophyllales</taxon>
        <taxon>Chenopodiaceae</taxon>
        <taxon>Chenopodioideae</taxon>
        <taxon>Anserineae</taxon>
        <taxon>Spinacia</taxon>
    </lineage>
</organism>
<dbReference type="Gene3D" id="3.30.20.10">
    <property type="entry name" value="Endochitinase, domain 2"/>
    <property type="match status" value="1"/>
</dbReference>
<feature type="disulfide bond" evidence="6">
    <location>
        <begin position="286"/>
        <end position="319"/>
    </location>
</feature>
<keyword evidence="2 8" id="KW-0732">Signal</keyword>
<dbReference type="SMART" id="SM00270">
    <property type="entry name" value="ChtBD1"/>
    <property type="match status" value="1"/>
</dbReference>
<dbReference type="InterPro" id="IPR016283">
    <property type="entry name" value="Glyco_hydro_19"/>
</dbReference>
<dbReference type="SUPFAM" id="SSF57016">
    <property type="entry name" value="Plant lectins/antimicrobial peptides"/>
    <property type="match status" value="1"/>
</dbReference>
<name>A0A9R0HWL9_SPIOL</name>
<dbReference type="PROSITE" id="PS50941">
    <property type="entry name" value="CHIT_BIND_I_2"/>
    <property type="match status" value="1"/>
</dbReference>
<feature type="disulfide bond" evidence="6">
    <location>
        <begin position="106"/>
        <end position="168"/>
    </location>
</feature>
<reference evidence="11" key="2">
    <citation type="submission" date="2025-08" db="UniProtKB">
        <authorList>
            <consortium name="RefSeq"/>
        </authorList>
    </citation>
    <scope>IDENTIFICATION</scope>
    <source>
        <tissue evidence="11">Leaf</tissue>
    </source>
</reference>
<keyword evidence="10" id="KW-1185">Reference proteome</keyword>
<dbReference type="Proteomes" id="UP000813463">
    <property type="component" value="Chromosome 3"/>
</dbReference>
<dbReference type="CDD" id="cd00035">
    <property type="entry name" value="ChtBD1"/>
    <property type="match status" value="1"/>
</dbReference>
<dbReference type="InterPro" id="IPR018371">
    <property type="entry name" value="Chitin-binding_1_CS"/>
</dbReference>
<feature type="disulfide bond" evidence="6 7">
    <location>
        <begin position="60"/>
        <end position="64"/>
    </location>
</feature>
<dbReference type="InterPro" id="IPR036861">
    <property type="entry name" value="Endochitinase-like_sf"/>
</dbReference>
<evidence type="ECO:0000313" key="10">
    <source>
        <dbReference type="Proteomes" id="UP000813463"/>
    </source>
</evidence>
<evidence type="ECO:0000256" key="5">
    <source>
        <dbReference type="PIRSR" id="PIRSR001060-1"/>
    </source>
</evidence>
<evidence type="ECO:0000256" key="2">
    <source>
        <dbReference type="ARBA" id="ARBA00022729"/>
    </source>
</evidence>
<dbReference type="GO" id="GO:0008061">
    <property type="term" value="F:chitin binding"/>
    <property type="evidence" value="ECO:0007669"/>
    <property type="project" value="UniProtKB-UniRule"/>
</dbReference>
<dbReference type="FunFam" id="3.30.20.10:FF:000001">
    <property type="entry name" value="Endochitinase (Chitinase)"/>
    <property type="match status" value="1"/>
</dbReference>
<dbReference type="PROSITE" id="PS00026">
    <property type="entry name" value="CHIT_BIND_I_1"/>
    <property type="match status" value="1"/>
</dbReference>
<evidence type="ECO:0000259" key="9">
    <source>
        <dbReference type="PROSITE" id="PS50941"/>
    </source>
</evidence>
<keyword evidence="3" id="KW-0611">Plant defense</keyword>
<dbReference type="Pfam" id="PF00187">
    <property type="entry name" value="Chitin_bind_1"/>
    <property type="match status" value="1"/>
</dbReference>
<evidence type="ECO:0000313" key="11">
    <source>
        <dbReference type="RefSeq" id="XP_021838396.1"/>
    </source>
</evidence>
<dbReference type="GeneID" id="110778142"/>
<dbReference type="Gene3D" id="3.30.60.10">
    <property type="entry name" value="Endochitinase-like"/>
    <property type="match status" value="1"/>
</dbReference>
<dbReference type="CDD" id="cd00325">
    <property type="entry name" value="chitinase_GH19"/>
    <property type="match status" value="1"/>
</dbReference>
<dbReference type="InterPro" id="IPR001002">
    <property type="entry name" value="Chitin-bd_1"/>
</dbReference>
<feature type="signal peptide" evidence="8">
    <location>
        <begin position="1"/>
        <end position="23"/>
    </location>
</feature>
<dbReference type="GO" id="GO:0004568">
    <property type="term" value="F:chitinase activity"/>
    <property type="evidence" value="ECO:0000318"/>
    <property type="project" value="GO_Central"/>
</dbReference>
<feature type="chain" id="PRO_5040167264" evidence="8">
    <location>
        <begin position="24"/>
        <end position="339"/>
    </location>
</feature>
<dbReference type="Pfam" id="PF00182">
    <property type="entry name" value="Glyco_hydro_19"/>
    <property type="match status" value="1"/>
</dbReference>
<dbReference type="InterPro" id="IPR023346">
    <property type="entry name" value="Lysozyme-like_dom_sf"/>
</dbReference>
<evidence type="ECO:0000256" key="6">
    <source>
        <dbReference type="PIRSR" id="PIRSR001060-2"/>
    </source>
</evidence>
<dbReference type="Gene3D" id="1.10.530.10">
    <property type="match status" value="1"/>
</dbReference>
<dbReference type="SMR" id="A0A9R0HWL9"/>
<evidence type="ECO:0000256" key="4">
    <source>
        <dbReference type="ARBA" id="ARBA00023157"/>
    </source>
</evidence>
<dbReference type="PANTHER" id="PTHR22595:SF79">
    <property type="entry name" value="CHITINASE 12"/>
    <property type="match status" value="1"/>
</dbReference>
<keyword evidence="1 7" id="KW-0147">Chitin-binding</keyword>
<evidence type="ECO:0000256" key="8">
    <source>
        <dbReference type="SAM" id="SignalP"/>
    </source>
</evidence>
<dbReference type="AlphaFoldDB" id="A0A9R0HWL9"/>